<name>A0ABP3ZZC4_9PSEU</name>
<dbReference type="Gene3D" id="1.10.1660.10">
    <property type="match status" value="1"/>
</dbReference>
<dbReference type="InterPro" id="IPR000551">
    <property type="entry name" value="MerR-type_HTH_dom"/>
</dbReference>
<evidence type="ECO:0000313" key="2">
    <source>
        <dbReference type="EMBL" id="GAA0929456.1"/>
    </source>
</evidence>
<dbReference type="SUPFAM" id="SSF46955">
    <property type="entry name" value="Putative DNA-binding domain"/>
    <property type="match status" value="1"/>
</dbReference>
<comment type="caution">
    <text evidence="2">The sequence shown here is derived from an EMBL/GenBank/DDBJ whole genome shotgun (WGS) entry which is preliminary data.</text>
</comment>
<evidence type="ECO:0000259" key="1">
    <source>
        <dbReference type="Pfam" id="PF00376"/>
    </source>
</evidence>
<sequence length="65" mass="7425">MAEARLVTTAELARALGLAPRTIQKYRKDGLLTPDLESIGGHARWNVERVREELRRIAAERRGER</sequence>
<dbReference type="Pfam" id="PF00376">
    <property type="entry name" value="MerR"/>
    <property type="match status" value="1"/>
</dbReference>
<evidence type="ECO:0000313" key="3">
    <source>
        <dbReference type="Proteomes" id="UP001499967"/>
    </source>
</evidence>
<dbReference type="RefSeq" id="WP_343940612.1">
    <property type="nucleotide sequence ID" value="NZ_BAAAHP010000046.1"/>
</dbReference>
<protein>
    <recommendedName>
        <fullName evidence="1">HTH merR-type domain-containing protein</fullName>
    </recommendedName>
</protein>
<gene>
    <name evidence="2" type="ORF">GCM10009559_16250</name>
</gene>
<organism evidence="2 3">
    <name type="scientific">Pseudonocardia zijingensis</name>
    <dbReference type="NCBI Taxonomy" id="153376"/>
    <lineage>
        <taxon>Bacteria</taxon>
        <taxon>Bacillati</taxon>
        <taxon>Actinomycetota</taxon>
        <taxon>Actinomycetes</taxon>
        <taxon>Pseudonocardiales</taxon>
        <taxon>Pseudonocardiaceae</taxon>
        <taxon>Pseudonocardia</taxon>
    </lineage>
</organism>
<proteinExistence type="predicted"/>
<dbReference type="EMBL" id="BAAAHP010000046">
    <property type="protein sequence ID" value="GAA0929456.1"/>
    <property type="molecule type" value="Genomic_DNA"/>
</dbReference>
<dbReference type="InterPro" id="IPR009061">
    <property type="entry name" value="DNA-bd_dom_put_sf"/>
</dbReference>
<dbReference type="Proteomes" id="UP001499967">
    <property type="component" value="Unassembled WGS sequence"/>
</dbReference>
<keyword evidence="3" id="KW-1185">Reference proteome</keyword>
<feature type="domain" description="HTH merR-type" evidence="1">
    <location>
        <begin position="8"/>
        <end position="44"/>
    </location>
</feature>
<accession>A0ABP3ZZC4</accession>
<reference evidence="3" key="1">
    <citation type="journal article" date="2019" name="Int. J. Syst. Evol. Microbiol.">
        <title>The Global Catalogue of Microorganisms (GCM) 10K type strain sequencing project: providing services to taxonomists for standard genome sequencing and annotation.</title>
        <authorList>
            <consortium name="The Broad Institute Genomics Platform"/>
            <consortium name="The Broad Institute Genome Sequencing Center for Infectious Disease"/>
            <person name="Wu L."/>
            <person name="Ma J."/>
        </authorList>
    </citation>
    <scope>NUCLEOTIDE SEQUENCE [LARGE SCALE GENOMIC DNA]</scope>
    <source>
        <strain evidence="3">JCM 11117</strain>
    </source>
</reference>